<feature type="domain" description="Metallo-beta-lactamase" evidence="5">
    <location>
        <begin position="12"/>
        <end position="188"/>
    </location>
</feature>
<dbReference type="EMBL" id="BARU01005490">
    <property type="protein sequence ID" value="GAH37103.1"/>
    <property type="molecule type" value="Genomic_DNA"/>
</dbReference>
<keyword evidence="2" id="KW-0479">Metal-binding</keyword>
<comment type="cofactor">
    <cofactor evidence="1">
        <name>Zn(2+)</name>
        <dbReference type="ChEBI" id="CHEBI:29105"/>
    </cofactor>
</comment>
<keyword evidence="4" id="KW-0862">Zinc</keyword>
<organism evidence="6">
    <name type="scientific">marine sediment metagenome</name>
    <dbReference type="NCBI Taxonomy" id="412755"/>
    <lineage>
        <taxon>unclassified sequences</taxon>
        <taxon>metagenomes</taxon>
        <taxon>ecological metagenomes</taxon>
    </lineage>
</organism>
<accession>X1GVS4</accession>
<proteinExistence type="predicted"/>
<sequence>MIVNKLVVGPFASNCYIVASESSREGMIVDPGAEAKQILNRVKDLELDIKSIFLTHGHIDHIAALKEVKEATGAEVAIHADDAKSLHSQSLATIFGLSFPPSPPPDRLLKGGDTIDIGDLHFLVLHTPGHTPGGICLFGHGVVFSGDTLFNYGIGRTDLPGGSYDQLMDGIHTKLMVLADDTIVYPGHGSDTTIGTERSGNPFLHSPIL</sequence>
<dbReference type="CDD" id="cd06262">
    <property type="entry name" value="metallo-hydrolase-like_MBL-fold"/>
    <property type="match status" value="1"/>
</dbReference>
<dbReference type="PANTHER" id="PTHR46233:SF3">
    <property type="entry name" value="HYDROXYACYLGLUTATHIONE HYDROLASE GLOC"/>
    <property type="match status" value="1"/>
</dbReference>
<evidence type="ECO:0000259" key="5">
    <source>
        <dbReference type="SMART" id="SM00849"/>
    </source>
</evidence>
<dbReference type="Pfam" id="PF00753">
    <property type="entry name" value="Lactamase_B"/>
    <property type="match status" value="1"/>
</dbReference>
<name>X1GVS4_9ZZZZ</name>
<dbReference type="Gene3D" id="3.60.15.10">
    <property type="entry name" value="Ribonuclease Z/Hydroxyacylglutathione hydrolase-like"/>
    <property type="match status" value="1"/>
</dbReference>
<dbReference type="InterPro" id="IPR036866">
    <property type="entry name" value="RibonucZ/Hydroxyglut_hydro"/>
</dbReference>
<evidence type="ECO:0000256" key="3">
    <source>
        <dbReference type="ARBA" id="ARBA00022801"/>
    </source>
</evidence>
<protein>
    <recommendedName>
        <fullName evidence="5">Metallo-beta-lactamase domain-containing protein</fullName>
    </recommendedName>
</protein>
<dbReference type="SMART" id="SM00849">
    <property type="entry name" value="Lactamase_B"/>
    <property type="match status" value="1"/>
</dbReference>
<evidence type="ECO:0000256" key="2">
    <source>
        <dbReference type="ARBA" id="ARBA00022723"/>
    </source>
</evidence>
<evidence type="ECO:0000256" key="1">
    <source>
        <dbReference type="ARBA" id="ARBA00001947"/>
    </source>
</evidence>
<dbReference type="AlphaFoldDB" id="X1GVS4"/>
<evidence type="ECO:0000313" key="6">
    <source>
        <dbReference type="EMBL" id="GAH37103.1"/>
    </source>
</evidence>
<comment type="caution">
    <text evidence="6">The sequence shown here is derived from an EMBL/GenBank/DDBJ whole genome shotgun (WGS) entry which is preliminary data.</text>
</comment>
<dbReference type="InterPro" id="IPR001279">
    <property type="entry name" value="Metallo-B-lactamas"/>
</dbReference>
<evidence type="ECO:0000256" key="4">
    <source>
        <dbReference type="ARBA" id="ARBA00022833"/>
    </source>
</evidence>
<dbReference type="InterPro" id="IPR051453">
    <property type="entry name" value="MBL_Glyoxalase_II"/>
</dbReference>
<reference evidence="6" key="1">
    <citation type="journal article" date="2014" name="Front. Microbiol.">
        <title>High frequency of phylogenetically diverse reductive dehalogenase-homologous genes in deep subseafloor sedimentary metagenomes.</title>
        <authorList>
            <person name="Kawai M."/>
            <person name="Futagami T."/>
            <person name="Toyoda A."/>
            <person name="Takaki Y."/>
            <person name="Nishi S."/>
            <person name="Hori S."/>
            <person name="Arai W."/>
            <person name="Tsubouchi T."/>
            <person name="Morono Y."/>
            <person name="Uchiyama I."/>
            <person name="Ito T."/>
            <person name="Fujiyama A."/>
            <person name="Inagaki F."/>
            <person name="Takami H."/>
        </authorList>
    </citation>
    <scope>NUCLEOTIDE SEQUENCE</scope>
    <source>
        <strain evidence="6">Expedition CK06-06</strain>
    </source>
</reference>
<dbReference type="GO" id="GO:0046872">
    <property type="term" value="F:metal ion binding"/>
    <property type="evidence" value="ECO:0007669"/>
    <property type="project" value="UniProtKB-KW"/>
</dbReference>
<dbReference type="PANTHER" id="PTHR46233">
    <property type="entry name" value="HYDROXYACYLGLUTATHIONE HYDROLASE GLOC"/>
    <property type="match status" value="1"/>
</dbReference>
<dbReference type="GO" id="GO:0016787">
    <property type="term" value="F:hydrolase activity"/>
    <property type="evidence" value="ECO:0007669"/>
    <property type="project" value="UniProtKB-KW"/>
</dbReference>
<gene>
    <name evidence="6" type="ORF">S03H2_10695</name>
</gene>
<keyword evidence="3" id="KW-0378">Hydrolase</keyword>
<dbReference type="SUPFAM" id="SSF56281">
    <property type="entry name" value="Metallo-hydrolase/oxidoreductase"/>
    <property type="match status" value="1"/>
</dbReference>